<gene>
    <name evidence="2" type="primary">RTP4</name>
</gene>
<dbReference type="GO" id="GO:0031849">
    <property type="term" value="F:olfactory receptor binding"/>
    <property type="evidence" value="ECO:0007669"/>
    <property type="project" value="TreeGrafter"/>
</dbReference>
<proteinExistence type="predicted"/>
<accession>A0A3Q7PGE0</accession>
<dbReference type="CTD" id="64108"/>
<keyword evidence="1" id="KW-1185">Reference proteome</keyword>
<dbReference type="AlphaFoldDB" id="A0A3Q7PGE0"/>
<dbReference type="RefSeq" id="XP_025732658.1">
    <property type="nucleotide sequence ID" value="XM_025876873.1"/>
</dbReference>
<evidence type="ECO:0000313" key="1">
    <source>
        <dbReference type="Proteomes" id="UP000286641"/>
    </source>
</evidence>
<dbReference type="GO" id="GO:0006612">
    <property type="term" value="P:protein targeting to membrane"/>
    <property type="evidence" value="ECO:0007669"/>
    <property type="project" value="TreeGrafter"/>
</dbReference>
<dbReference type="InterPro" id="IPR026096">
    <property type="entry name" value="R-trans_p"/>
</dbReference>
<protein>
    <submittedName>
        <fullName evidence="2">Receptor-transporting protein 4 isoform X4</fullName>
    </submittedName>
</protein>
<dbReference type="GO" id="GO:0001580">
    <property type="term" value="P:detection of chemical stimulus involved in sensory perception of bitter taste"/>
    <property type="evidence" value="ECO:0007669"/>
    <property type="project" value="TreeGrafter"/>
</dbReference>
<reference key="1">
    <citation type="submission" date="2019-01" db="UniProtKB">
        <authorList>
            <consortium name="RefSeq"/>
        </authorList>
    </citation>
    <scope>IDENTIFICATION</scope>
</reference>
<reference evidence="2" key="2">
    <citation type="submission" date="2025-08" db="UniProtKB">
        <authorList>
            <consortium name="RefSeq"/>
        </authorList>
    </citation>
    <scope>IDENTIFICATION</scope>
    <source>
        <tissue evidence="2">Blood</tissue>
    </source>
</reference>
<evidence type="ECO:0000313" key="2">
    <source>
        <dbReference type="RefSeq" id="XP_025732658.1"/>
    </source>
</evidence>
<dbReference type="PANTHER" id="PTHR14402">
    <property type="entry name" value="RECEPTOR TRANSPORTING PROTEIN"/>
    <property type="match status" value="1"/>
</dbReference>
<dbReference type="PANTHER" id="PTHR14402:SF8">
    <property type="entry name" value="RECEPTOR-TRANSPORTING PROTEIN 4"/>
    <property type="match status" value="1"/>
</dbReference>
<keyword evidence="2" id="KW-0675">Receptor</keyword>
<dbReference type="GO" id="GO:0005737">
    <property type="term" value="C:cytoplasm"/>
    <property type="evidence" value="ECO:0007669"/>
    <property type="project" value="TreeGrafter"/>
</dbReference>
<dbReference type="Proteomes" id="UP000286641">
    <property type="component" value="Unplaced"/>
</dbReference>
<organism evidence="1 2">
    <name type="scientific">Callorhinus ursinus</name>
    <name type="common">Northern fur seal</name>
    <dbReference type="NCBI Taxonomy" id="34884"/>
    <lineage>
        <taxon>Eukaryota</taxon>
        <taxon>Metazoa</taxon>
        <taxon>Chordata</taxon>
        <taxon>Craniata</taxon>
        <taxon>Vertebrata</taxon>
        <taxon>Euteleostomi</taxon>
        <taxon>Mammalia</taxon>
        <taxon>Eutheria</taxon>
        <taxon>Laurasiatheria</taxon>
        <taxon>Carnivora</taxon>
        <taxon>Caniformia</taxon>
        <taxon>Pinnipedia</taxon>
        <taxon>Otariidae</taxon>
        <taxon>Callorhinus</taxon>
    </lineage>
</organism>
<sequence length="114" mass="13191">MASQPQGGKTVLDVQTWEQTFQELMQQEKPRARWTLKLDEKLEPDCLAAGWMQYQQKGFGSFASLKYDDARQTAMCIQWNLIFLITGSIDQSVYKGLMQASIHLLWTMGRRTEI</sequence>
<name>A0A3Q7PGE0_CALUR</name>
<dbReference type="GO" id="GO:0051205">
    <property type="term" value="P:protein insertion into membrane"/>
    <property type="evidence" value="ECO:0007669"/>
    <property type="project" value="TreeGrafter"/>
</dbReference>